<dbReference type="SUPFAM" id="SSF69593">
    <property type="entry name" value="Glycerol-3-phosphate (1)-acyltransferase"/>
    <property type="match status" value="1"/>
</dbReference>
<gene>
    <name evidence="5" type="ORF">V6W77_01790</name>
</gene>
<name>A0ABU7ZE56_9PAST</name>
<dbReference type="PANTHER" id="PTHR10434:SF11">
    <property type="entry name" value="1-ACYL-SN-GLYCEROL-3-PHOSPHATE ACYLTRANSFERASE"/>
    <property type="match status" value="1"/>
</dbReference>
<dbReference type="EMBL" id="JBAJJM010000002">
    <property type="protein sequence ID" value="MEG9475003.1"/>
    <property type="molecule type" value="Genomic_DNA"/>
</dbReference>
<dbReference type="RefSeq" id="WP_334253612.1">
    <property type="nucleotide sequence ID" value="NZ_JBAJJF010000004.1"/>
</dbReference>
<keyword evidence="2" id="KW-0808">Transferase</keyword>
<keyword evidence="6" id="KW-1185">Reference proteome</keyword>
<dbReference type="CDD" id="cd07989">
    <property type="entry name" value="LPLAT_AGPAT-like"/>
    <property type="match status" value="1"/>
</dbReference>
<dbReference type="InterPro" id="IPR002123">
    <property type="entry name" value="Plipid/glycerol_acylTrfase"/>
</dbReference>
<dbReference type="Proteomes" id="UP001432017">
    <property type="component" value="Unassembled WGS sequence"/>
</dbReference>
<feature type="domain" description="Phospholipid/glycerol acyltransferase" evidence="4">
    <location>
        <begin position="35"/>
        <end position="156"/>
    </location>
</feature>
<evidence type="ECO:0000313" key="5">
    <source>
        <dbReference type="EMBL" id="MEG9475003.1"/>
    </source>
</evidence>
<reference evidence="5" key="1">
    <citation type="submission" date="2023-12" db="EMBL/GenBank/DDBJ databases">
        <title>Mannheima indologenes sp. nov. proposed for Clade V organisms of Mannheimia.</title>
        <authorList>
            <person name="Christensen H."/>
        </authorList>
    </citation>
    <scope>NUCLEOTIDE SEQUENCE</scope>
    <source>
        <strain evidence="5">M14.4</strain>
    </source>
</reference>
<comment type="caution">
    <text evidence="5">The sequence shown here is derived from an EMBL/GenBank/DDBJ whole genome shotgun (WGS) entry which is preliminary data.</text>
</comment>
<dbReference type="SMART" id="SM00563">
    <property type="entry name" value="PlsC"/>
    <property type="match status" value="1"/>
</dbReference>
<organism evidence="5 6">
    <name type="scientific">Mannheimia indoligenes</name>
    <dbReference type="NCBI Taxonomy" id="3103145"/>
    <lineage>
        <taxon>Bacteria</taxon>
        <taxon>Pseudomonadati</taxon>
        <taxon>Pseudomonadota</taxon>
        <taxon>Gammaproteobacteria</taxon>
        <taxon>Pasteurellales</taxon>
        <taxon>Pasteurellaceae</taxon>
        <taxon>Mannheimia</taxon>
    </lineage>
</organism>
<accession>A0ABU7ZE56</accession>
<dbReference type="GO" id="GO:0016746">
    <property type="term" value="F:acyltransferase activity"/>
    <property type="evidence" value="ECO:0007669"/>
    <property type="project" value="UniProtKB-KW"/>
</dbReference>
<evidence type="ECO:0000256" key="2">
    <source>
        <dbReference type="ARBA" id="ARBA00022679"/>
    </source>
</evidence>
<dbReference type="Pfam" id="PF01553">
    <property type="entry name" value="Acyltransferase"/>
    <property type="match status" value="1"/>
</dbReference>
<evidence type="ECO:0000313" key="6">
    <source>
        <dbReference type="Proteomes" id="UP001432017"/>
    </source>
</evidence>
<sequence length="211" mass="24052">MKRLLAKFIDHIICFFASFITGVRPQQLTENSVPTVYYANHHSHGDFILVWISLPQHLRLKTRPVAGADYWQKGAIRRFIANAVFNVLLVERNSDNPQLAIENMANRLSTGENLIIFPEGTRNLSEEVLQPFKSGIYHLAKQQANIQFVPVWIDNMKQVLPKGAILPIPLMCQVRFGEAISLQEGEEKADFIERTRQALLALSPTHKTHKE</sequence>
<proteinExistence type="predicted"/>
<comment type="pathway">
    <text evidence="1">Lipid metabolism.</text>
</comment>
<protein>
    <submittedName>
        <fullName evidence="5">Lysophospholipid acyltransferase family protein</fullName>
    </submittedName>
</protein>
<evidence type="ECO:0000259" key="4">
    <source>
        <dbReference type="SMART" id="SM00563"/>
    </source>
</evidence>
<dbReference type="PANTHER" id="PTHR10434">
    <property type="entry name" value="1-ACYL-SN-GLYCEROL-3-PHOSPHATE ACYLTRANSFERASE"/>
    <property type="match status" value="1"/>
</dbReference>
<keyword evidence="3 5" id="KW-0012">Acyltransferase</keyword>
<evidence type="ECO:0000256" key="3">
    <source>
        <dbReference type="ARBA" id="ARBA00023315"/>
    </source>
</evidence>
<evidence type="ECO:0000256" key="1">
    <source>
        <dbReference type="ARBA" id="ARBA00005189"/>
    </source>
</evidence>